<protein>
    <submittedName>
        <fullName evidence="1">Uncharacterized protein</fullName>
    </submittedName>
</protein>
<proteinExistence type="predicted"/>
<dbReference type="Proteomes" id="UP001153148">
    <property type="component" value="Unassembled WGS sequence"/>
</dbReference>
<accession>A0ABN7PG47</accession>
<feature type="non-terminal residue" evidence="1">
    <location>
        <position position="1"/>
    </location>
</feature>
<evidence type="ECO:0000313" key="2">
    <source>
        <dbReference type="Proteomes" id="UP001153148"/>
    </source>
</evidence>
<dbReference type="EMBL" id="CAJPIN010058287">
    <property type="protein sequence ID" value="CAG2066740.1"/>
    <property type="molecule type" value="Genomic_DNA"/>
</dbReference>
<gene>
    <name evidence="1" type="ORF">TPAB3V08_LOCUS13683</name>
</gene>
<name>A0ABN7PG47_TIMPD</name>
<organism evidence="1 2">
    <name type="scientific">Timema podura</name>
    <name type="common">Walking stick</name>
    <dbReference type="NCBI Taxonomy" id="61482"/>
    <lineage>
        <taxon>Eukaryota</taxon>
        <taxon>Metazoa</taxon>
        <taxon>Ecdysozoa</taxon>
        <taxon>Arthropoda</taxon>
        <taxon>Hexapoda</taxon>
        <taxon>Insecta</taxon>
        <taxon>Pterygota</taxon>
        <taxon>Neoptera</taxon>
        <taxon>Polyneoptera</taxon>
        <taxon>Phasmatodea</taxon>
        <taxon>Timematodea</taxon>
        <taxon>Timematoidea</taxon>
        <taxon>Timematidae</taxon>
        <taxon>Timema</taxon>
    </lineage>
</organism>
<reference evidence="1" key="1">
    <citation type="submission" date="2021-03" db="EMBL/GenBank/DDBJ databases">
        <authorList>
            <person name="Tran Van P."/>
        </authorList>
    </citation>
    <scope>NUCLEOTIDE SEQUENCE</scope>
</reference>
<keyword evidence="2" id="KW-1185">Reference proteome</keyword>
<sequence>KYTKEFLTIVNSVLRCFLQKYQRDVPPNGSNEMDFVKGLLGILGNISKPPAGRDFLATNEFALSLMTQFVMYLPTLPVPSGDSLKKLLLLPLFNMYSRPGLAPPYGWRDLLLAFRHSLQHDKDQTFHFYYLSIVMNLLFHPPSKDFINEFTEIVSLQTLGFNLLSLDSAVKLVTDIETWGLSGNGTKNKDNNGFQILASLLPWLHDLRRHS</sequence>
<evidence type="ECO:0000313" key="1">
    <source>
        <dbReference type="EMBL" id="CAG2066740.1"/>
    </source>
</evidence>
<feature type="non-terminal residue" evidence="1">
    <location>
        <position position="211"/>
    </location>
</feature>
<comment type="caution">
    <text evidence="1">The sequence shown here is derived from an EMBL/GenBank/DDBJ whole genome shotgun (WGS) entry which is preliminary data.</text>
</comment>